<evidence type="ECO:0000259" key="2">
    <source>
        <dbReference type="Pfam" id="PF10382"/>
    </source>
</evidence>
<evidence type="ECO:0000256" key="1">
    <source>
        <dbReference type="SAM" id="MobiDB-lite"/>
    </source>
</evidence>
<reference evidence="3" key="1">
    <citation type="journal article" date="2010" name="Science">
        <title>Plasticity of animal genome architecture unmasked by rapid evolution of a pelagic tunicate.</title>
        <authorList>
            <person name="Denoeud F."/>
            <person name="Henriet S."/>
            <person name="Mungpakdee S."/>
            <person name="Aury J.M."/>
            <person name="Da Silva C."/>
            <person name="Brinkmann H."/>
            <person name="Mikhaleva J."/>
            <person name="Olsen L.C."/>
            <person name="Jubin C."/>
            <person name="Canestro C."/>
            <person name="Bouquet J.M."/>
            <person name="Danks G."/>
            <person name="Poulain J."/>
            <person name="Campsteijn C."/>
            <person name="Adamski M."/>
            <person name="Cross I."/>
            <person name="Yadetie F."/>
            <person name="Muffato M."/>
            <person name="Louis A."/>
            <person name="Butcher S."/>
            <person name="Tsagkogeorga G."/>
            <person name="Konrad A."/>
            <person name="Singh S."/>
            <person name="Jensen M.F."/>
            <person name="Cong E.H."/>
            <person name="Eikeseth-Otteraa H."/>
            <person name="Noel B."/>
            <person name="Anthouard V."/>
            <person name="Porcel B.M."/>
            <person name="Kachouri-Lafond R."/>
            <person name="Nishino A."/>
            <person name="Ugolini M."/>
            <person name="Chourrout P."/>
            <person name="Nishida H."/>
            <person name="Aasland R."/>
            <person name="Huzurbazar S."/>
            <person name="Westhof E."/>
            <person name="Delsuc F."/>
            <person name="Lehrach H."/>
            <person name="Reinhardt R."/>
            <person name="Weissenbach J."/>
            <person name="Roy S.W."/>
            <person name="Artiguenave F."/>
            <person name="Postlethwait J.H."/>
            <person name="Manak J.R."/>
            <person name="Thompson E.M."/>
            <person name="Jaillon O."/>
            <person name="Du Pasquier L."/>
            <person name="Boudinot P."/>
            <person name="Liberles D.A."/>
            <person name="Volff J.N."/>
            <person name="Philippe H."/>
            <person name="Lenhard B."/>
            <person name="Roest Crollius H."/>
            <person name="Wincker P."/>
            <person name="Chourrout D."/>
        </authorList>
    </citation>
    <scope>NUCLEOTIDE SEQUENCE [LARGE SCALE GENOMIC DNA]</scope>
</reference>
<gene>
    <name evidence="3" type="ORF">GSOID_T00026893001</name>
</gene>
<evidence type="ECO:0000313" key="3">
    <source>
        <dbReference type="EMBL" id="CBY35101.1"/>
    </source>
</evidence>
<name>E4YHY1_OIKDI</name>
<feature type="compositionally biased region" description="Basic and acidic residues" evidence="1">
    <location>
        <begin position="91"/>
        <end position="106"/>
    </location>
</feature>
<dbReference type="InterPro" id="IPR018838">
    <property type="entry name" value="ZGRF1-like_N"/>
</dbReference>
<feature type="domain" description="5'-3' DNA helicase ZGRF1-like N-terminal" evidence="2">
    <location>
        <begin position="3"/>
        <end position="63"/>
    </location>
</feature>
<feature type="region of interest" description="Disordered" evidence="1">
    <location>
        <begin position="219"/>
        <end position="254"/>
    </location>
</feature>
<sequence length="282" mass="32088">MSTWEVVYTHQTNKIQVKRWSDGYVNFPTEGNRAALFTDKCKKIYTFFAPRELVPSEQLEINVRGYDIIFNSRVDTPEPIVKLEIKTEPVETVRDHRPQHEPDIDRQPTLSAPDIKKEPSYSGFKVPSKKIFRPPWARHSPEPATFRKENHFGFQEVNFEEDDRPLSEIMSKTKTEPEDDIESSLNFTLNTQVSEDSLSNPSQAPFRCSSAFSQRSNPFEFTQERLESTSDDISSSQSQTAEVNKWANVESSSSKVNGNKEEVVIAKVEQCSSPGASCQAEA</sequence>
<proteinExistence type="predicted"/>
<dbReference type="Pfam" id="PF10382">
    <property type="entry name" value="ZGRF1-like_N"/>
    <property type="match status" value="1"/>
</dbReference>
<organism evidence="3">
    <name type="scientific">Oikopleura dioica</name>
    <name type="common">Tunicate</name>
    <dbReference type="NCBI Taxonomy" id="34765"/>
    <lineage>
        <taxon>Eukaryota</taxon>
        <taxon>Metazoa</taxon>
        <taxon>Chordata</taxon>
        <taxon>Tunicata</taxon>
        <taxon>Appendicularia</taxon>
        <taxon>Copelata</taxon>
        <taxon>Oikopleuridae</taxon>
        <taxon>Oikopleura</taxon>
    </lineage>
</organism>
<feature type="region of interest" description="Disordered" evidence="1">
    <location>
        <begin position="91"/>
        <end position="123"/>
    </location>
</feature>
<protein>
    <recommendedName>
        <fullName evidence="2">5'-3' DNA helicase ZGRF1-like N-terminal domain-containing protein</fullName>
    </recommendedName>
</protein>
<dbReference type="EMBL" id="FN654585">
    <property type="protein sequence ID" value="CBY35101.1"/>
    <property type="molecule type" value="Genomic_DNA"/>
</dbReference>
<dbReference type="Proteomes" id="UP000011014">
    <property type="component" value="Unassembled WGS sequence"/>
</dbReference>
<dbReference type="AlphaFoldDB" id="E4YHY1"/>
<accession>E4YHY1</accession>
<feature type="compositionally biased region" description="Low complexity" evidence="1">
    <location>
        <begin position="231"/>
        <end position="240"/>
    </location>
</feature>